<gene>
    <name evidence="2" type="ORF">GRAN_1107</name>
</gene>
<dbReference type="AlphaFoldDB" id="A0A4Q0T3F3"/>
<reference evidence="2 3" key="1">
    <citation type="submission" date="2018-11" db="EMBL/GenBank/DDBJ databases">
        <authorList>
            <person name="Mardanov A.V."/>
            <person name="Ravin N.V."/>
            <person name="Dedysh S.N."/>
        </authorList>
    </citation>
    <scope>NUCLEOTIDE SEQUENCE [LARGE SCALE GENOMIC DNA]</scope>
    <source>
        <strain evidence="2 3">AF10</strain>
    </source>
</reference>
<feature type="compositionally biased region" description="Polar residues" evidence="1">
    <location>
        <begin position="159"/>
        <end position="180"/>
    </location>
</feature>
<dbReference type="EMBL" id="RDSM01000001">
    <property type="protein sequence ID" value="RXH57797.1"/>
    <property type="molecule type" value="Genomic_DNA"/>
</dbReference>
<evidence type="ECO:0000313" key="3">
    <source>
        <dbReference type="Proteomes" id="UP000289437"/>
    </source>
</evidence>
<comment type="caution">
    <text evidence="2">The sequence shown here is derived from an EMBL/GenBank/DDBJ whole genome shotgun (WGS) entry which is preliminary data.</text>
</comment>
<name>A0A4Q0T3F3_9BACT</name>
<reference evidence="3" key="2">
    <citation type="submission" date="2019-02" db="EMBL/GenBank/DDBJ databases">
        <title>Granulicella sibirica sp. nov., a psychrotolerant acidobacterium isolated from an organic soil layer in forested tundra, West Siberia.</title>
        <authorList>
            <person name="Oshkin I.Y."/>
            <person name="Kulichevskaya I.S."/>
            <person name="Rijpstra W.I.C."/>
            <person name="Sinninghe Damste J.S."/>
            <person name="Rakitin A.L."/>
            <person name="Ravin N.V."/>
            <person name="Dedysh S.N."/>
        </authorList>
    </citation>
    <scope>NUCLEOTIDE SEQUENCE [LARGE SCALE GENOMIC DNA]</scope>
    <source>
        <strain evidence="3">AF10</strain>
    </source>
</reference>
<evidence type="ECO:0000256" key="1">
    <source>
        <dbReference type="SAM" id="MobiDB-lite"/>
    </source>
</evidence>
<organism evidence="2 3">
    <name type="scientific">Granulicella sibirica</name>
    <dbReference type="NCBI Taxonomy" id="2479048"/>
    <lineage>
        <taxon>Bacteria</taxon>
        <taxon>Pseudomonadati</taxon>
        <taxon>Acidobacteriota</taxon>
        <taxon>Terriglobia</taxon>
        <taxon>Terriglobales</taxon>
        <taxon>Acidobacteriaceae</taxon>
        <taxon>Granulicella</taxon>
    </lineage>
</organism>
<dbReference type="Proteomes" id="UP000289437">
    <property type="component" value="Unassembled WGS sequence"/>
</dbReference>
<evidence type="ECO:0000313" key="2">
    <source>
        <dbReference type="EMBL" id="RXH57797.1"/>
    </source>
</evidence>
<keyword evidence="3" id="KW-1185">Reference proteome</keyword>
<sequence length="180" mass="20602">MSFVKVDDHTWHMDRVDSRTMSRVYTVSPDDQKLTLVDEFKDANEITERNITQYHRTSPGKSIYGQWKSFSMEIEVLKPESIVIQPFEKNGLSITELPEEVRTDMYFDGKEYRSQGPGGPLARSRSARRTNPYTIEMEYQDKGELSGTQECTVSKDGKTLTTTGKPVTSPVSFTSVWDKK</sequence>
<protein>
    <submittedName>
        <fullName evidence="2">Uncharacterized protein</fullName>
    </submittedName>
</protein>
<feature type="region of interest" description="Disordered" evidence="1">
    <location>
        <begin position="156"/>
        <end position="180"/>
    </location>
</feature>
<accession>A0A4Q0T3F3</accession>
<proteinExistence type="predicted"/>